<dbReference type="Gene3D" id="3.20.20.210">
    <property type="match status" value="1"/>
</dbReference>
<dbReference type="PANTHER" id="PTHR47099">
    <property type="entry name" value="METHYLCOBAMIDE:COM METHYLTRANSFERASE MTBA"/>
    <property type="match status" value="1"/>
</dbReference>
<dbReference type="Proteomes" id="UP000198817">
    <property type="component" value="Unassembled WGS sequence"/>
</dbReference>
<gene>
    <name evidence="2" type="ORF">SAMN05216508_102141</name>
</gene>
<dbReference type="Pfam" id="PF01208">
    <property type="entry name" value="URO-D"/>
    <property type="match status" value="1"/>
</dbReference>
<evidence type="ECO:0000259" key="1">
    <source>
        <dbReference type="Pfam" id="PF01208"/>
    </source>
</evidence>
<dbReference type="STRING" id="155865.SAMN05216515_10126"/>
<dbReference type="AlphaFoldDB" id="A0A1I7FHF9"/>
<dbReference type="GeneID" id="78354800"/>
<accession>A0A1I7FHF9</accession>
<proteinExistence type="predicted"/>
<reference evidence="2 3" key="1">
    <citation type="submission" date="2016-10" db="EMBL/GenBank/DDBJ databases">
        <authorList>
            <person name="de Groot N.N."/>
        </authorList>
    </citation>
    <scope>NUCLEOTIDE SEQUENCE [LARGE SCALE GENOMIC DNA]</scope>
    <source>
        <strain evidence="2 3">KHGC13</strain>
    </source>
</reference>
<keyword evidence="3" id="KW-1185">Reference proteome</keyword>
<dbReference type="CDD" id="cd03465">
    <property type="entry name" value="URO-D_like"/>
    <property type="match status" value="1"/>
</dbReference>
<sequence>MIEKYLNGLEVKPDELTALERTTLYSQGRPVDRIPCVLDTGETMAPMLGMSIDAYYHSAEMMLELELYLHDHFHSDGAGISLTLRGMAEAMGSRIRYSDHNIAVLDQPAIRVEDADQAKSVNIDEDGRLPVILEAMRLVKEKLGAEVPVSGTVTGPFTVAAMVLGTENLLIGTVRHPEKIHALMDIIVENNNKVIRRMVDMGVGIGFADPVSSTSLISKKQYETFSLPYFKKNVAYIKSLGAGCGLHICGGSRALWDDLIDSGIGTFSLDNIESMEEAKKVLGPHMCIMGNVPPIEVMRYGTPQDVLRSARDCIRQSYDSPCGYILTSGCQMPVGTPAENMTALMDAARIFGRWPVDPAVLAED</sequence>
<dbReference type="SUPFAM" id="SSF51726">
    <property type="entry name" value="UROD/MetE-like"/>
    <property type="match status" value="1"/>
</dbReference>
<dbReference type="PANTHER" id="PTHR47099:SF1">
    <property type="entry name" value="METHYLCOBAMIDE:COM METHYLTRANSFERASE MTBA"/>
    <property type="match status" value="1"/>
</dbReference>
<organism evidence="2 3">
    <name type="scientific">Eubacterium pyruvativorans</name>
    <dbReference type="NCBI Taxonomy" id="155865"/>
    <lineage>
        <taxon>Bacteria</taxon>
        <taxon>Bacillati</taxon>
        <taxon>Bacillota</taxon>
        <taxon>Clostridia</taxon>
        <taxon>Eubacteriales</taxon>
        <taxon>Eubacteriaceae</taxon>
        <taxon>Eubacterium</taxon>
    </lineage>
</organism>
<evidence type="ECO:0000313" key="2">
    <source>
        <dbReference type="EMBL" id="SFU35643.1"/>
    </source>
</evidence>
<dbReference type="RefSeq" id="WP_090163841.1">
    <property type="nucleotide sequence ID" value="NZ_CACVNK010000012.1"/>
</dbReference>
<dbReference type="GO" id="GO:0006779">
    <property type="term" value="P:porphyrin-containing compound biosynthetic process"/>
    <property type="evidence" value="ECO:0007669"/>
    <property type="project" value="InterPro"/>
</dbReference>
<protein>
    <submittedName>
        <fullName evidence="2">Uroporphyrinogen decarboxylase</fullName>
    </submittedName>
</protein>
<dbReference type="OrthoDB" id="9780425at2"/>
<dbReference type="EMBL" id="FPBT01000002">
    <property type="protein sequence ID" value="SFU35643.1"/>
    <property type="molecule type" value="Genomic_DNA"/>
</dbReference>
<dbReference type="InterPro" id="IPR038071">
    <property type="entry name" value="UROD/MetE-like_sf"/>
</dbReference>
<evidence type="ECO:0000313" key="3">
    <source>
        <dbReference type="Proteomes" id="UP000198817"/>
    </source>
</evidence>
<name>A0A1I7FHF9_9FIRM</name>
<feature type="domain" description="Uroporphyrinogen decarboxylase (URO-D)" evidence="1">
    <location>
        <begin position="20"/>
        <end position="349"/>
    </location>
</feature>
<dbReference type="InterPro" id="IPR052024">
    <property type="entry name" value="Methanogen_methyltrans"/>
</dbReference>
<dbReference type="InterPro" id="IPR000257">
    <property type="entry name" value="Uroporphyrinogen_deCOase"/>
</dbReference>
<dbReference type="GO" id="GO:0004853">
    <property type="term" value="F:uroporphyrinogen decarboxylase activity"/>
    <property type="evidence" value="ECO:0007669"/>
    <property type="project" value="InterPro"/>
</dbReference>